<name>F6F2K7_SPHCR</name>
<keyword evidence="4" id="KW-1185">Reference proteome</keyword>
<dbReference type="RefSeq" id="WP_013848899.1">
    <property type="nucleotide sequence ID" value="NC_015594.1"/>
</dbReference>
<dbReference type="InterPro" id="IPR002938">
    <property type="entry name" value="FAD-bd"/>
</dbReference>
<feature type="domain" description="FAD-binding" evidence="2">
    <location>
        <begin position="9"/>
        <end position="361"/>
    </location>
</feature>
<dbReference type="GO" id="GO:0071949">
    <property type="term" value="F:FAD binding"/>
    <property type="evidence" value="ECO:0007669"/>
    <property type="project" value="InterPro"/>
</dbReference>
<dbReference type="EMBL" id="CP002799">
    <property type="protein sequence ID" value="AEG50669.1"/>
    <property type="molecule type" value="Genomic_DNA"/>
</dbReference>
<dbReference type="InterPro" id="IPR036188">
    <property type="entry name" value="FAD/NAD-bd_sf"/>
</dbReference>
<dbReference type="Gene3D" id="3.30.9.10">
    <property type="entry name" value="D-Amino Acid Oxidase, subunit A, domain 2"/>
    <property type="match status" value="1"/>
</dbReference>
<accession>F6F2K7</accession>
<dbReference type="HOGENOM" id="CLU_009665_20_2_5"/>
<dbReference type="GO" id="GO:0019622">
    <property type="term" value="P:3-(3-hydroxy)phenylpropionate catabolic process"/>
    <property type="evidence" value="ECO:0007669"/>
    <property type="project" value="TreeGrafter"/>
</dbReference>
<dbReference type="PRINTS" id="PR00420">
    <property type="entry name" value="RNGMNOXGNASE"/>
</dbReference>
<evidence type="ECO:0000313" key="3">
    <source>
        <dbReference type="EMBL" id="AEG50669.1"/>
    </source>
</evidence>
<evidence type="ECO:0000256" key="1">
    <source>
        <dbReference type="ARBA" id="ARBA00023002"/>
    </source>
</evidence>
<dbReference type="NCBIfam" id="NF004829">
    <property type="entry name" value="PRK06183.1-3"/>
    <property type="match status" value="1"/>
</dbReference>
<dbReference type="Proteomes" id="UP000007150">
    <property type="component" value="Chromosome 2"/>
</dbReference>
<dbReference type="PANTHER" id="PTHR43476">
    <property type="entry name" value="3-(3-HYDROXY-PHENYL)PROPIONATE/3-HYDROXYCINNAMIC ACID HYDROXYLASE"/>
    <property type="match status" value="1"/>
</dbReference>
<reference evidence="3 4" key="1">
    <citation type="submission" date="2011-05" db="EMBL/GenBank/DDBJ databases">
        <title>Complete sequence of chromosome 2 of Sphingobium chlorophenolicum L-1.</title>
        <authorList>
            <consortium name="US DOE Joint Genome Institute"/>
            <person name="Lucas S."/>
            <person name="Han J."/>
            <person name="Lapidus A."/>
            <person name="Cheng J.-F."/>
            <person name="Goodwin L."/>
            <person name="Pitluck S."/>
            <person name="Peters L."/>
            <person name="Daligault H."/>
            <person name="Han C."/>
            <person name="Tapia R."/>
            <person name="Land M."/>
            <person name="Hauser L."/>
            <person name="Kyrpides N."/>
            <person name="Ivanova N."/>
            <person name="Pagani I."/>
            <person name="Turner P."/>
            <person name="Copley S."/>
            <person name="Woyke T."/>
        </authorList>
    </citation>
    <scope>NUCLEOTIDE SEQUENCE [LARGE SCALE GENOMIC DNA]</scope>
    <source>
        <strain evidence="3 4">L-1</strain>
    </source>
</reference>
<proteinExistence type="predicted"/>
<dbReference type="InterPro" id="IPR050631">
    <property type="entry name" value="PheA/TfdB_FAD_monoxygenase"/>
</dbReference>
<dbReference type="PANTHER" id="PTHR43476:SF3">
    <property type="entry name" value="FAD-BINDING MONOOXYGENASE"/>
    <property type="match status" value="1"/>
</dbReference>
<keyword evidence="1" id="KW-0560">Oxidoreductase</keyword>
<dbReference type="Gene3D" id="3.50.50.60">
    <property type="entry name" value="FAD/NAD(P)-binding domain"/>
    <property type="match status" value="1"/>
</dbReference>
<dbReference type="Pfam" id="PF01494">
    <property type="entry name" value="FAD_binding_3"/>
    <property type="match status" value="1"/>
</dbReference>
<dbReference type="STRING" id="690566.Sphch_3045"/>
<evidence type="ECO:0000259" key="2">
    <source>
        <dbReference type="Pfam" id="PF01494"/>
    </source>
</evidence>
<protein>
    <submittedName>
        <fullName evidence="3">Monooxygenase FAD-binding protein</fullName>
    </submittedName>
</protein>
<gene>
    <name evidence="3" type="ORF">Sphch_3045</name>
</gene>
<dbReference type="KEGG" id="sch:Sphch_3045"/>
<organism evidence="3 4">
    <name type="scientific">Sphingobium chlorophenolicum L-1</name>
    <dbReference type="NCBI Taxonomy" id="690566"/>
    <lineage>
        <taxon>Bacteria</taxon>
        <taxon>Pseudomonadati</taxon>
        <taxon>Pseudomonadota</taxon>
        <taxon>Alphaproteobacteria</taxon>
        <taxon>Sphingomonadales</taxon>
        <taxon>Sphingomonadaceae</taxon>
        <taxon>Sphingobium</taxon>
    </lineage>
</organism>
<dbReference type="GO" id="GO:0008688">
    <property type="term" value="F:3-(3-hydroxyphenyl)propionate hydroxylase activity"/>
    <property type="evidence" value="ECO:0007669"/>
    <property type="project" value="TreeGrafter"/>
</dbReference>
<evidence type="ECO:0000313" key="4">
    <source>
        <dbReference type="Proteomes" id="UP000007150"/>
    </source>
</evidence>
<sequence>MNDVKQVVKVDVIVVGYGPAGLVLASLLGQQGHQVAVVERWPELYGMPRLTHVDGETARFISLAGDGEQAFREAWDTPHYYWVNGKGQILLDITGENTKKMIWDDHLSVHQPHFEEAIHDRILTLPNVKLFRGYVASEMSQDANTAYLTCLPWDAEKNAVAIDGVPVHLAAPYLVGTDGSKSFVRTSLGIDRIDLGFNRRWLLVDSYPTKPLPPKFDKKGMQYCDPKRPHMHIPIGSTGQRFNFALLDNEKTEDMNTEDAVFRMLKHFHGLGRQDLTLIRYLVYAFECRMAKSWRAGRIFLAGDAAHTTPPYLGQGACAAIRDSSNLAWKFDLVLRGLANESILDTYEPERRPHAFKLLQAARKLGILANLRNPFLAAIRDMVMRFKRPPSPAFPILTDGILARDASGKPMPGAGSLPGQGRLTIDGETKTFDEHIGFHFTLIAKHGVAAGIPAPLRKDLDSIGVRILDLAPRGQAAANGSVVDVDGVYGNLLDEMNADVAIIRPDFVLYGYSDGKGMVALLSDLLKQLRFTRGREVAQRAAA</sequence>
<dbReference type="AlphaFoldDB" id="F6F2K7"/>
<dbReference type="SUPFAM" id="SSF51905">
    <property type="entry name" value="FAD/NAD(P)-binding domain"/>
    <property type="match status" value="1"/>
</dbReference>
<keyword evidence="3" id="KW-0503">Monooxygenase</keyword>